<gene>
    <name evidence="7 8 9" type="primary">LOC108994514</name>
</gene>
<evidence type="ECO:0000259" key="5">
    <source>
        <dbReference type="PROSITE" id="PS51462"/>
    </source>
</evidence>
<dbReference type="GO" id="GO:0046872">
    <property type="term" value="F:metal ion binding"/>
    <property type="evidence" value="ECO:0007669"/>
    <property type="project" value="UniProtKB-KW"/>
</dbReference>
<feature type="domain" description="Nudix hydrolase" evidence="5">
    <location>
        <begin position="108"/>
        <end position="240"/>
    </location>
</feature>
<evidence type="ECO:0000256" key="4">
    <source>
        <dbReference type="RuleBase" id="RU003476"/>
    </source>
</evidence>
<keyword evidence="3 4" id="KW-0378">Hydrolase</keyword>
<dbReference type="InterPro" id="IPR020476">
    <property type="entry name" value="Nudix_hydrolase"/>
</dbReference>
<dbReference type="RefSeq" id="XP_035550069.1">
    <property type="nucleotide sequence ID" value="XM_035694176.1"/>
</dbReference>
<dbReference type="GO" id="GO:0051287">
    <property type="term" value="F:NAD binding"/>
    <property type="evidence" value="ECO:0000318"/>
    <property type="project" value="GO_Central"/>
</dbReference>
<dbReference type="InterPro" id="IPR003293">
    <property type="entry name" value="Nudix_hydrolase6-like"/>
</dbReference>
<accession>A0A2I4F0Y6</accession>
<dbReference type="InterPro" id="IPR040618">
    <property type="entry name" value="Pre-Nudix"/>
</dbReference>
<dbReference type="PROSITE" id="PS51462">
    <property type="entry name" value="NUDIX"/>
    <property type="match status" value="1"/>
</dbReference>
<protein>
    <submittedName>
        <fullName evidence="7 8">Nudix hydrolase 10-like</fullName>
    </submittedName>
</protein>
<dbReference type="FunFam" id="3.40.630.30:FF:000016">
    <property type="entry name" value="nudix hydrolase 2"/>
    <property type="match status" value="1"/>
</dbReference>
<dbReference type="SUPFAM" id="SSF55811">
    <property type="entry name" value="Nudix"/>
    <property type="match status" value="1"/>
</dbReference>
<dbReference type="Gramene" id="Jr09_16300_p1">
    <property type="protein sequence ID" value="cds.Jr09_16300_p1"/>
    <property type="gene ID" value="Jr09_16300"/>
</dbReference>
<dbReference type="PANTHER" id="PTHR13994:SF30">
    <property type="entry name" value="NUDIX HYDROLASE 10"/>
    <property type="match status" value="1"/>
</dbReference>
<comment type="similarity">
    <text evidence="1 4">Belongs to the Nudix hydrolase family.</text>
</comment>
<evidence type="ECO:0000313" key="6">
    <source>
        <dbReference type="Proteomes" id="UP000235220"/>
    </source>
</evidence>
<dbReference type="Pfam" id="PF00293">
    <property type="entry name" value="NUDIX"/>
    <property type="match status" value="1"/>
</dbReference>
<reference evidence="7 8" key="1">
    <citation type="submission" date="2025-04" db="UniProtKB">
        <authorList>
            <consortium name="RefSeq"/>
        </authorList>
    </citation>
    <scope>IDENTIFICATION</scope>
    <source>
        <tissue evidence="7 8">Leaves</tissue>
    </source>
</reference>
<dbReference type="FunFam" id="3.90.79.10:FF:000015">
    <property type="entry name" value="Nudix hydrolase 8"/>
    <property type="match status" value="1"/>
</dbReference>
<evidence type="ECO:0000313" key="9">
    <source>
        <dbReference type="RefSeq" id="XP_035550069.1"/>
    </source>
</evidence>
<dbReference type="GO" id="GO:0047631">
    <property type="term" value="F:ADP-ribose diphosphatase activity"/>
    <property type="evidence" value="ECO:0000318"/>
    <property type="project" value="GO_Central"/>
</dbReference>
<proteinExistence type="inferred from homology"/>
<dbReference type="Proteomes" id="UP000235220">
    <property type="component" value="Chromosome 9"/>
</dbReference>
<dbReference type="Gene3D" id="3.90.79.10">
    <property type="entry name" value="Nucleoside Triphosphate Pyrophosphohydrolase"/>
    <property type="match status" value="1"/>
</dbReference>
<dbReference type="RefSeq" id="XP_018825318.1">
    <property type="nucleotide sequence ID" value="XM_018969773.2"/>
</dbReference>
<evidence type="ECO:0000313" key="7">
    <source>
        <dbReference type="RefSeq" id="XP_018825312.1"/>
    </source>
</evidence>
<dbReference type="KEGG" id="jre:108994514"/>
<dbReference type="OrthoDB" id="447842at2759"/>
<dbReference type="InterPro" id="IPR000086">
    <property type="entry name" value="NUDIX_hydrolase_dom"/>
</dbReference>
<organism evidence="6 7">
    <name type="scientific">Juglans regia</name>
    <name type="common">English walnut</name>
    <dbReference type="NCBI Taxonomy" id="51240"/>
    <lineage>
        <taxon>Eukaryota</taxon>
        <taxon>Viridiplantae</taxon>
        <taxon>Streptophyta</taxon>
        <taxon>Embryophyta</taxon>
        <taxon>Tracheophyta</taxon>
        <taxon>Spermatophyta</taxon>
        <taxon>Magnoliopsida</taxon>
        <taxon>eudicotyledons</taxon>
        <taxon>Gunneridae</taxon>
        <taxon>Pentapetalae</taxon>
        <taxon>rosids</taxon>
        <taxon>fabids</taxon>
        <taxon>Fagales</taxon>
        <taxon>Juglandaceae</taxon>
        <taxon>Juglans</taxon>
    </lineage>
</organism>
<evidence type="ECO:0000256" key="1">
    <source>
        <dbReference type="ARBA" id="ARBA00005582"/>
    </source>
</evidence>
<dbReference type="AlphaFoldDB" id="A0A2I4F0Y6"/>
<dbReference type="CDD" id="cd04670">
    <property type="entry name" value="NUDIX_ASFGF2_Nudt6"/>
    <property type="match status" value="1"/>
</dbReference>
<evidence type="ECO:0000313" key="8">
    <source>
        <dbReference type="RefSeq" id="XP_018825318.1"/>
    </source>
</evidence>
<dbReference type="InterPro" id="IPR015797">
    <property type="entry name" value="NUDIX_hydrolase-like_dom_sf"/>
</dbReference>
<dbReference type="PRINTS" id="PR00502">
    <property type="entry name" value="NUDIXFAMILY"/>
</dbReference>
<name>A0A2I4F0Y6_JUGRE</name>
<dbReference type="InterPro" id="IPR020084">
    <property type="entry name" value="NUDIX_hydrolase_CS"/>
</dbReference>
<sequence length="284" mass="32300">MSVPAQVCEHGIEHVELLPAINDDDGGIIVEMKEAMDSEVFVTLLRASVSEWRRQGKKGVWIKLPIGLASLVEPTVKEGFRYHHAEPKYLMLVYWIPETTCTIPAKASNRAVIGAIVLNDKRELLVVQEKSGKFQGMGVWKIPTGVVDEGENVFEAATREVKEETGIDTEFLEVLAVRQSHKTLFEMSDVLFICMMRPLSLDIQKQELEIEAAQWMPFQDYAAQTFVQKHQLFKYITDLCLAKLHGDYRGFSPLPITSTFNNSTSYLYLNSRDLNYSEQFLNSF</sequence>
<evidence type="ECO:0000256" key="2">
    <source>
        <dbReference type="ARBA" id="ARBA00022723"/>
    </source>
</evidence>
<dbReference type="Pfam" id="PF18290">
    <property type="entry name" value="Nudix_hydro"/>
    <property type="match status" value="1"/>
</dbReference>
<dbReference type="GeneID" id="108994514"/>
<keyword evidence="2" id="KW-0479">Metal-binding</keyword>
<evidence type="ECO:0000256" key="3">
    <source>
        <dbReference type="ARBA" id="ARBA00022801"/>
    </source>
</evidence>
<keyword evidence="6" id="KW-1185">Reference proteome</keyword>
<dbReference type="PANTHER" id="PTHR13994">
    <property type="entry name" value="NUDIX HYDROLASE RELATED"/>
    <property type="match status" value="1"/>
</dbReference>
<dbReference type="GO" id="GO:0035529">
    <property type="term" value="F:NADH pyrophosphatase activity"/>
    <property type="evidence" value="ECO:0000318"/>
    <property type="project" value="GO_Central"/>
</dbReference>
<dbReference type="PROSITE" id="PS00893">
    <property type="entry name" value="NUDIX_BOX"/>
    <property type="match status" value="1"/>
</dbReference>
<dbReference type="Gene3D" id="3.40.630.30">
    <property type="match status" value="1"/>
</dbReference>
<dbReference type="RefSeq" id="XP_018825312.1">
    <property type="nucleotide sequence ID" value="XM_018969767.2"/>
</dbReference>